<evidence type="ECO:0000313" key="3">
    <source>
        <dbReference type="EMBL" id="MFC5052848.1"/>
    </source>
</evidence>
<evidence type="ECO:0000313" key="4">
    <source>
        <dbReference type="Proteomes" id="UP001595833"/>
    </source>
</evidence>
<feature type="transmembrane region" description="Helical" evidence="1">
    <location>
        <begin position="102"/>
        <end position="118"/>
    </location>
</feature>
<dbReference type="Proteomes" id="UP001595833">
    <property type="component" value="Unassembled WGS sequence"/>
</dbReference>
<name>A0ABV9XTU5_9PSEU</name>
<feature type="domain" description="CAAX prenyl protease 2/Lysostaphin resistance protein A-like" evidence="2">
    <location>
        <begin position="159"/>
        <end position="257"/>
    </location>
</feature>
<feature type="transmembrane region" description="Helical" evidence="1">
    <location>
        <begin position="42"/>
        <end position="58"/>
    </location>
</feature>
<comment type="caution">
    <text evidence="3">The sequence shown here is derived from an EMBL/GenBank/DDBJ whole genome shotgun (WGS) entry which is preliminary data.</text>
</comment>
<dbReference type="EMBL" id="JBHSJB010000004">
    <property type="protein sequence ID" value="MFC5052848.1"/>
    <property type="molecule type" value="Genomic_DNA"/>
</dbReference>
<proteinExistence type="predicted"/>
<dbReference type="RefSeq" id="WP_344037874.1">
    <property type="nucleotide sequence ID" value="NZ_BAAAKE010000009.1"/>
</dbReference>
<dbReference type="Pfam" id="PF02517">
    <property type="entry name" value="Rce1-like"/>
    <property type="match status" value="1"/>
</dbReference>
<dbReference type="InterPro" id="IPR003675">
    <property type="entry name" value="Rce1/LyrA-like_dom"/>
</dbReference>
<organism evidence="3 4">
    <name type="scientific">Saccharothrix xinjiangensis</name>
    <dbReference type="NCBI Taxonomy" id="204798"/>
    <lineage>
        <taxon>Bacteria</taxon>
        <taxon>Bacillati</taxon>
        <taxon>Actinomycetota</taxon>
        <taxon>Actinomycetes</taxon>
        <taxon>Pseudonocardiales</taxon>
        <taxon>Pseudonocardiaceae</taxon>
        <taxon>Saccharothrix</taxon>
    </lineage>
</organism>
<evidence type="ECO:0000256" key="1">
    <source>
        <dbReference type="SAM" id="Phobius"/>
    </source>
</evidence>
<keyword evidence="1" id="KW-1133">Transmembrane helix</keyword>
<accession>A0ABV9XTU5</accession>
<keyword evidence="1" id="KW-0472">Membrane</keyword>
<sequence length="266" mass="28612">MRNKLLLVAGLTTIAGSALFLLVTGNTGIRYSADHTGTTPMWLRWIPALVGIVLVRLVPSPSPGSELEPDRSGRRRAEAVVLLVLAVLFAVSLRLLGGGEPAHTALKSAILLVALVVLRRNRITARPGLAPVPAVVAWVVLIVLLTPASDYADTVGPVTLLATIVVVFLVNALLEEVFYRRWLQTRWEATTGRWAGIVLTSLVWAAWHVGIQGTDRLAVDLASAFVNQGVQGLFLGYLWSRYRAMWPPLVVHGAMNAAPVLVGAVT</sequence>
<gene>
    <name evidence="3" type="ORF">ACFPFM_03660</name>
</gene>
<keyword evidence="1" id="KW-0812">Transmembrane</keyword>
<dbReference type="GO" id="GO:0016787">
    <property type="term" value="F:hydrolase activity"/>
    <property type="evidence" value="ECO:0007669"/>
    <property type="project" value="UniProtKB-KW"/>
</dbReference>
<evidence type="ECO:0000259" key="2">
    <source>
        <dbReference type="Pfam" id="PF02517"/>
    </source>
</evidence>
<feature type="transmembrane region" description="Helical" evidence="1">
    <location>
        <begin position="130"/>
        <end position="148"/>
    </location>
</feature>
<dbReference type="EC" id="3.4.-.-" evidence="3"/>
<protein>
    <submittedName>
        <fullName evidence="3">CPBP family intramembrane glutamic endopeptidase</fullName>
        <ecNumber evidence="3">3.4.-.-</ecNumber>
    </submittedName>
</protein>
<keyword evidence="4" id="KW-1185">Reference proteome</keyword>
<reference evidence="4" key="1">
    <citation type="journal article" date="2019" name="Int. J. Syst. Evol. Microbiol.">
        <title>The Global Catalogue of Microorganisms (GCM) 10K type strain sequencing project: providing services to taxonomists for standard genome sequencing and annotation.</title>
        <authorList>
            <consortium name="The Broad Institute Genomics Platform"/>
            <consortium name="The Broad Institute Genome Sequencing Center for Infectious Disease"/>
            <person name="Wu L."/>
            <person name="Ma J."/>
        </authorList>
    </citation>
    <scope>NUCLEOTIDE SEQUENCE [LARGE SCALE GENOMIC DNA]</scope>
    <source>
        <strain evidence="4">KCTC 12848</strain>
    </source>
</reference>
<keyword evidence="3" id="KW-0378">Hydrolase</keyword>
<feature type="transmembrane region" description="Helical" evidence="1">
    <location>
        <begin position="154"/>
        <end position="174"/>
    </location>
</feature>
<feature type="transmembrane region" description="Helical" evidence="1">
    <location>
        <begin position="194"/>
        <end position="211"/>
    </location>
</feature>
<feature type="transmembrane region" description="Helical" evidence="1">
    <location>
        <begin position="79"/>
        <end position="96"/>
    </location>
</feature>